<keyword evidence="1" id="KW-1133">Transmembrane helix</keyword>
<dbReference type="InterPro" id="IPR011042">
    <property type="entry name" value="6-blade_b-propeller_TolB-like"/>
</dbReference>
<protein>
    <recommendedName>
        <fullName evidence="2">PEGA domain-containing protein</fullName>
    </recommendedName>
</protein>
<feature type="transmembrane region" description="Helical" evidence="1">
    <location>
        <begin position="9"/>
        <end position="27"/>
    </location>
</feature>
<dbReference type="InterPro" id="IPR013229">
    <property type="entry name" value="PEGA"/>
</dbReference>
<evidence type="ECO:0000313" key="3">
    <source>
        <dbReference type="EMBL" id="PIS42446.1"/>
    </source>
</evidence>
<dbReference type="AlphaFoldDB" id="A0A2H0YVJ4"/>
<comment type="caution">
    <text evidence="3">The sequence shown here is derived from an EMBL/GenBank/DDBJ whole genome shotgun (WGS) entry which is preliminary data.</text>
</comment>
<organism evidence="3 4">
    <name type="scientific">Candidatus Kerfeldbacteria bacterium CG08_land_8_20_14_0_20_40_16</name>
    <dbReference type="NCBI Taxonomy" id="2014244"/>
    <lineage>
        <taxon>Bacteria</taxon>
        <taxon>Candidatus Kerfeldiibacteriota</taxon>
    </lineage>
</organism>
<dbReference type="Gene3D" id="2.120.10.30">
    <property type="entry name" value="TolB, C-terminal domain"/>
    <property type="match status" value="1"/>
</dbReference>
<sequence length="450" mass="52275">MELKYRRIYAYTFVIVFILIAPLLIFYTEGYRYDFKKGQIVRTGVLNVDSNPRDATIVLNGKTIKNKTQAIIKNLPPQEYQITIKKESYYEWEKKLLVFPNQATLTNRITLFKNSSPSLLLDEQIDQFKISPDNSSLAYLTKNEQNKLYFVLQRLSDSSEITRLPLVQNGSYSFSFSENNSYLFLWQEQDNKRDYQIIFLKTNQKPLALSKISALNFSTLKAPSGSEAIYGLCDGKLYEIDLAKNSSKLIIDDLIQDYTIFSKNVYYLYRDQKKCLLEKTGLDGKLNRQELLTLPCSTEYSLENGANHFLTLLSNNHQLSLIELQGELAINLKQLNPSVLGFNWSPDQKKIIFYNEFEIWVLDLETEGQELLIRSSEPIENVAWNYDPAWIVFYQAETIKTIELDSRDKRNVIDLVNCPNSDFMVDVKQARIIFKGSKNNPTRLYQLELK</sequence>
<proteinExistence type="predicted"/>
<reference evidence="3 4" key="1">
    <citation type="submission" date="2017-09" db="EMBL/GenBank/DDBJ databases">
        <title>Depth-based differentiation of microbial function through sediment-hosted aquifers and enrichment of novel symbionts in the deep terrestrial subsurface.</title>
        <authorList>
            <person name="Probst A.J."/>
            <person name="Ladd B."/>
            <person name="Jarett J.K."/>
            <person name="Geller-Mcgrath D.E."/>
            <person name="Sieber C.M."/>
            <person name="Emerson J.B."/>
            <person name="Anantharaman K."/>
            <person name="Thomas B.C."/>
            <person name="Malmstrom R."/>
            <person name="Stieglmeier M."/>
            <person name="Klingl A."/>
            <person name="Woyke T."/>
            <person name="Ryan C.M."/>
            <person name="Banfield J.F."/>
        </authorList>
    </citation>
    <scope>NUCLEOTIDE SEQUENCE [LARGE SCALE GENOMIC DNA]</scope>
    <source>
        <strain evidence="3">CG08_land_8_20_14_0_20_40_16</strain>
    </source>
</reference>
<feature type="domain" description="PEGA" evidence="2">
    <location>
        <begin position="44"/>
        <end position="104"/>
    </location>
</feature>
<keyword evidence="1" id="KW-0472">Membrane</keyword>
<dbReference type="EMBL" id="PEXU01000042">
    <property type="protein sequence ID" value="PIS42446.1"/>
    <property type="molecule type" value="Genomic_DNA"/>
</dbReference>
<dbReference type="Proteomes" id="UP000231542">
    <property type="component" value="Unassembled WGS sequence"/>
</dbReference>
<dbReference type="Pfam" id="PF08308">
    <property type="entry name" value="PEGA"/>
    <property type="match status" value="1"/>
</dbReference>
<dbReference type="SUPFAM" id="SSF82171">
    <property type="entry name" value="DPP6 N-terminal domain-like"/>
    <property type="match status" value="1"/>
</dbReference>
<gene>
    <name evidence="3" type="ORF">COT24_03320</name>
</gene>
<evidence type="ECO:0000256" key="1">
    <source>
        <dbReference type="SAM" id="Phobius"/>
    </source>
</evidence>
<evidence type="ECO:0000313" key="4">
    <source>
        <dbReference type="Proteomes" id="UP000231542"/>
    </source>
</evidence>
<evidence type="ECO:0000259" key="2">
    <source>
        <dbReference type="Pfam" id="PF08308"/>
    </source>
</evidence>
<name>A0A2H0YVJ4_9BACT</name>
<keyword evidence="1" id="KW-0812">Transmembrane</keyword>
<accession>A0A2H0YVJ4</accession>